<dbReference type="EMBL" id="JAALHA020000015">
    <property type="protein sequence ID" value="MDR9898003.1"/>
    <property type="molecule type" value="Genomic_DNA"/>
</dbReference>
<dbReference type="GO" id="GO:0016757">
    <property type="term" value="F:glycosyltransferase activity"/>
    <property type="evidence" value="ECO:0007669"/>
    <property type="project" value="InterPro"/>
</dbReference>
<accession>A0AAP5IE46</accession>
<proteinExistence type="predicted"/>
<dbReference type="CDD" id="cd03801">
    <property type="entry name" value="GT4_PimA-like"/>
    <property type="match status" value="1"/>
</dbReference>
<reference evidence="2" key="1">
    <citation type="journal article" date="2021" name="Science">
        <title>Hunting the eagle killer: A cyanobacterial neurotoxin causes vacuolar myelinopathy.</title>
        <authorList>
            <person name="Breinlinger S."/>
            <person name="Phillips T.J."/>
            <person name="Haram B.N."/>
            <person name="Mares J."/>
            <person name="Martinez Yerena J.A."/>
            <person name="Hrouzek P."/>
            <person name="Sobotka R."/>
            <person name="Henderson W.M."/>
            <person name="Schmieder P."/>
            <person name="Williams S.M."/>
            <person name="Lauderdale J.D."/>
            <person name="Wilde H.D."/>
            <person name="Gerrin W."/>
            <person name="Kust A."/>
            <person name="Washington J.W."/>
            <person name="Wagner C."/>
            <person name="Geier B."/>
            <person name="Liebeke M."/>
            <person name="Enke H."/>
            <person name="Niedermeyer T.H.J."/>
            <person name="Wilde S.B."/>
        </authorList>
    </citation>
    <scope>NUCLEOTIDE SEQUENCE [LARGE SCALE GENOMIC DNA]</scope>
    <source>
        <strain evidence="2">Thurmond2011</strain>
    </source>
</reference>
<keyword evidence="2" id="KW-1185">Reference proteome</keyword>
<evidence type="ECO:0000313" key="2">
    <source>
        <dbReference type="Proteomes" id="UP000667802"/>
    </source>
</evidence>
<organism evidence="1 2">
    <name type="scientific">Aetokthonos hydrillicola Thurmond2011</name>
    <dbReference type="NCBI Taxonomy" id="2712845"/>
    <lineage>
        <taxon>Bacteria</taxon>
        <taxon>Bacillati</taxon>
        <taxon>Cyanobacteriota</taxon>
        <taxon>Cyanophyceae</taxon>
        <taxon>Nostocales</taxon>
        <taxon>Hapalosiphonaceae</taxon>
        <taxon>Aetokthonos</taxon>
    </lineage>
</organism>
<dbReference type="Gene3D" id="3.40.50.2000">
    <property type="entry name" value="Glycogen Phosphorylase B"/>
    <property type="match status" value="2"/>
</dbReference>
<dbReference type="SUPFAM" id="SSF53756">
    <property type="entry name" value="UDP-Glycosyltransferase/glycogen phosphorylase"/>
    <property type="match status" value="1"/>
</dbReference>
<dbReference type="AlphaFoldDB" id="A0AAP5IE46"/>
<dbReference type="RefSeq" id="WP_208339960.1">
    <property type="nucleotide sequence ID" value="NZ_CAWQFN010000581.1"/>
</dbReference>
<gene>
    <name evidence="1" type="ORF">G7B40_026075</name>
</gene>
<sequence>MRIGFYFPSRDLDTWSWLEFLSGDLALGGTDSLVLRLAYQLASTSNGIGVYFFSNHAPTPVDKLSQFQAENLSNAVAQARKLELDVVIFNNRANEETVAGVQECEILAQPCIVWDHNGPSPTMANLFESSQFVRRVICVSASQSDELRDHRVFKKTEFVYNFIDIDSSKYTSCVKNALAVCYLGSLTPSKGFQHLAKAWPAVHAIFPEATLTVLGSSKLYNRYTNLGSLGIADPEFERCAIVPYLGGTPEEIKAMGVTFMGLVSPQDIPKIVSSKVLGVVNPNCLGSYETFCVSAIEIQAAGTAVVAANYGGLRETVKNGYTGVLINSERELSSTLIKLLSNPEKLNLMGIRGYEWVFNNFRSDIVVERWISLLQSVTRGEKAYPPKFSWKRSNPRIVARQCIRTLRYLPILDNNVPTLNTVKTLIKGG</sequence>
<dbReference type="PANTHER" id="PTHR12526">
    <property type="entry name" value="GLYCOSYLTRANSFERASE"/>
    <property type="match status" value="1"/>
</dbReference>
<protein>
    <submittedName>
        <fullName evidence="1">Glycosyltransferase family 4 protein</fullName>
    </submittedName>
</protein>
<dbReference type="Pfam" id="PF13692">
    <property type="entry name" value="Glyco_trans_1_4"/>
    <property type="match status" value="1"/>
</dbReference>
<name>A0AAP5IE46_9CYAN</name>
<dbReference type="Proteomes" id="UP000667802">
    <property type="component" value="Unassembled WGS sequence"/>
</dbReference>
<comment type="caution">
    <text evidence="1">The sequence shown here is derived from an EMBL/GenBank/DDBJ whole genome shotgun (WGS) entry which is preliminary data.</text>
</comment>
<evidence type="ECO:0000313" key="1">
    <source>
        <dbReference type="EMBL" id="MDR9898003.1"/>
    </source>
</evidence>